<protein>
    <recommendedName>
        <fullName evidence="1">LysM domain-containing protein</fullName>
    </recommendedName>
</protein>
<dbReference type="STRING" id="158607.A0A2P5I821"/>
<evidence type="ECO:0000259" key="1">
    <source>
        <dbReference type="PROSITE" id="PS51782"/>
    </source>
</evidence>
<dbReference type="Gene3D" id="3.10.350.10">
    <property type="entry name" value="LysM domain"/>
    <property type="match status" value="1"/>
</dbReference>
<dbReference type="EMBL" id="MAVT02000169">
    <property type="protein sequence ID" value="POS78661.1"/>
    <property type="molecule type" value="Genomic_DNA"/>
</dbReference>
<dbReference type="InterPro" id="IPR001283">
    <property type="entry name" value="CRISP-related"/>
</dbReference>
<dbReference type="AlphaFoldDB" id="A0A2P5I821"/>
<dbReference type="InParanoid" id="A0A2P5I821"/>
<name>A0A2P5I821_DIAHE</name>
<dbReference type="OrthoDB" id="43654at2759"/>
<dbReference type="InterPro" id="IPR014044">
    <property type="entry name" value="CAP_dom"/>
</dbReference>
<accession>A0A2P5I821</accession>
<keyword evidence="3" id="KW-1185">Reference proteome</keyword>
<dbReference type="Gene3D" id="3.40.33.10">
    <property type="entry name" value="CAP"/>
    <property type="match status" value="1"/>
</dbReference>
<dbReference type="Pfam" id="PF00188">
    <property type="entry name" value="CAP"/>
    <property type="match status" value="1"/>
</dbReference>
<dbReference type="PANTHER" id="PTHR10334">
    <property type="entry name" value="CYSTEINE-RICH SECRETORY PROTEIN-RELATED"/>
    <property type="match status" value="1"/>
</dbReference>
<reference evidence="2" key="1">
    <citation type="submission" date="2017-09" db="EMBL/GenBank/DDBJ databases">
        <title>Polyketide synthases of a Diaporthe helianthi virulent isolate.</title>
        <authorList>
            <person name="Baroncelli R."/>
        </authorList>
    </citation>
    <scope>NUCLEOTIDE SEQUENCE [LARGE SCALE GENOMIC DNA]</scope>
    <source>
        <strain evidence="2">7/96</strain>
    </source>
</reference>
<evidence type="ECO:0000313" key="2">
    <source>
        <dbReference type="EMBL" id="POS78661.1"/>
    </source>
</evidence>
<dbReference type="InterPro" id="IPR018392">
    <property type="entry name" value="LysM"/>
</dbReference>
<dbReference type="Proteomes" id="UP000094444">
    <property type="component" value="Unassembled WGS sequence"/>
</dbReference>
<dbReference type="SMART" id="SM00198">
    <property type="entry name" value="SCP"/>
    <property type="match status" value="1"/>
</dbReference>
<dbReference type="PROSITE" id="PS51782">
    <property type="entry name" value="LYSM"/>
    <property type="match status" value="1"/>
</dbReference>
<dbReference type="SUPFAM" id="SSF55797">
    <property type="entry name" value="PR-1-like"/>
    <property type="match status" value="1"/>
</dbReference>
<comment type="caution">
    <text evidence="2">The sequence shown here is derived from an EMBL/GenBank/DDBJ whole genome shotgun (WGS) entry which is preliminary data.</text>
</comment>
<sequence length="233" mass="24967">MSDITSALNAHNDARHAAQGQKRPDLALDDALTNDAKKYAQFLAENKKFEHSGAQGQGENLFMSSGNASLLDGTRAWLAEKPNYHGEKIADGNFGSYGHYTQESFDACIPCIWPTTTKVGIAAAKASNGATYIVARYTPPGNWWGQTAYGTTNSSSKAFNAASVEETPAEPSSECSVADGDSMSNISQKLGVSLEDLTNRNPHIEGPEFVVRKGDVLAIPYKISDKLFGVQVS</sequence>
<proteinExistence type="predicted"/>
<dbReference type="SUPFAM" id="SSF54106">
    <property type="entry name" value="LysM domain"/>
    <property type="match status" value="1"/>
</dbReference>
<dbReference type="InterPro" id="IPR035940">
    <property type="entry name" value="CAP_sf"/>
</dbReference>
<gene>
    <name evidence="2" type="ORF">DHEL01_v202938</name>
</gene>
<dbReference type="Pfam" id="PF01476">
    <property type="entry name" value="LysM"/>
    <property type="match status" value="1"/>
</dbReference>
<feature type="domain" description="LysM" evidence="1">
    <location>
        <begin position="173"/>
        <end position="219"/>
    </location>
</feature>
<organism evidence="2 3">
    <name type="scientific">Diaporthe helianthi</name>
    <dbReference type="NCBI Taxonomy" id="158607"/>
    <lineage>
        <taxon>Eukaryota</taxon>
        <taxon>Fungi</taxon>
        <taxon>Dikarya</taxon>
        <taxon>Ascomycota</taxon>
        <taxon>Pezizomycotina</taxon>
        <taxon>Sordariomycetes</taxon>
        <taxon>Sordariomycetidae</taxon>
        <taxon>Diaporthales</taxon>
        <taxon>Diaporthaceae</taxon>
        <taxon>Diaporthe</taxon>
    </lineage>
</organism>
<evidence type="ECO:0000313" key="3">
    <source>
        <dbReference type="Proteomes" id="UP000094444"/>
    </source>
</evidence>
<dbReference type="InterPro" id="IPR036779">
    <property type="entry name" value="LysM_dom_sf"/>
</dbReference>